<reference evidence="6 7" key="1">
    <citation type="submission" date="2014-02" db="EMBL/GenBank/DDBJ databases">
        <title>Whole genome shotgun sequence of Rhodococcus wratislaviensis NBRC 100605.</title>
        <authorList>
            <person name="Hosoyama A."/>
            <person name="Tsuchikane K."/>
            <person name="Yoshida I."/>
            <person name="Ohji S."/>
            <person name="Ichikawa N."/>
            <person name="Yamazoe A."/>
            <person name="Fujita N."/>
        </authorList>
    </citation>
    <scope>NUCLEOTIDE SEQUENCE [LARGE SCALE GENOMIC DNA]</scope>
    <source>
        <strain evidence="6 7">NBRC 100605</strain>
    </source>
</reference>
<proteinExistence type="inferred from homology"/>
<evidence type="ECO:0000313" key="7">
    <source>
        <dbReference type="Proteomes" id="UP000019491"/>
    </source>
</evidence>
<accession>X0PZ60</accession>
<keyword evidence="7" id="KW-1185">Reference proteome</keyword>
<dbReference type="InterPro" id="IPR015590">
    <property type="entry name" value="Aldehyde_DH_dom"/>
</dbReference>
<dbReference type="SUPFAM" id="SSF53720">
    <property type="entry name" value="ALDH-like"/>
    <property type="match status" value="1"/>
</dbReference>
<dbReference type="InterPro" id="IPR016162">
    <property type="entry name" value="Ald_DH_N"/>
</dbReference>
<dbReference type="InterPro" id="IPR016163">
    <property type="entry name" value="Ald_DH_C"/>
</dbReference>
<evidence type="ECO:0000256" key="4">
    <source>
        <dbReference type="RuleBase" id="RU003345"/>
    </source>
</evidence>
<dbReference type="Pfam" id="PF00171">
    <property type="entry name" value="Aldedh"/>
    <property type="match status" value="1"/>
</dbReference>
<feature type="active site" evidence="3">
    <location>
        <position position="260"/>
    </location>
</feature>
<dbReference type="PROSITE" id="PS00687">
    <property type="entry name" value="ALDEHYDE_DEHYDR_GLU"/>
    <property type="match status" value="1"/>
</dbReference>
<evidence type="ECO:0000259" key="5">
    <source>
        <dbReference type="Pfam" id="PF00171"/>
    </source>
</evidence>
<gene>
    <name evidence="6" type="ORF">RW1_005_01450</name>
</gene>
<comment type="similarity">
    <text evidence="1 4">Belongs to the aldehyde dehydrogenase family.</text>
</comment>
<dbReference type="RefSeq" id="WP_037227342.1">
    <property type="nucleotide sequence ID" value="NZ_BAWF01000005.1"/>
</dbReference>
<evidence type="ECO:0000256" key="2">
    <source>
        <dbReference type="ARBA" id="ARBA00023002"/>
    </source>
</evidence>
<dbReference type="PANTHER" id="PTHR11699">
    <property type="entry name" value="ALDEHYDE DEHYDROGENASE-RELATED"/>
    <property type="match status" value="1"/>
</dbReference>
<dbReference type="FunFam" id="3.40.605.10:FF:000007">
    <property type="entry name" value="NAD/NADP-dependent betaine aldehyde dehydrogenase"/>
    <property type="match status" value="1"/>
</dbReference>
<organism evidence="6 7">
    <name type="scientific">Rhodococcus wratislaviensis NBRC 100605</name>
    <dbReference type="NCBI Taxonomy" id="1219028"/>
    <lineage>
        <taxon>Bacteria</taxon>
        <taxon>Bacillati</taxon>
        <taxon>Actinomycetota</taxon>
        <taxon>Actinomycetes</taxon>
        <taxon>Mycobacteriales</taxon>
        <taxon>Nocardiaceae</taxon>
        <taxon>Rhodococcus</taxon>
    </lineage>
</organism>
<keyword evidence="2 4" id="KW-0560">Oxidoreductase</keyword>
<dbReference type="OrthoDB" id="6882680at2"/>
<dbReference type="EMBL" id="BAWF01000005">
    <property type="protein sequence ID" value="GAF43036.1"/>
    <property type="molecule type" value="Genomic_DNA"/>
</dbReference>
<sequence>MTSTTLRERALKILPPELCFIDGRYTAGSGAEERFVHPGDGTEFATRKLASPSDVDHAVAAARQAQTGWWRQEPGRRRDILHSIAGAVRAHADELAALVTLEMGMPIKASTAGVHQAAEWFSYYAGHADKLAGTVPTVGAPGRMLTYTEHTPHGVVGAIIPWNGPVIALALKVAPALAAGNAVVLKPSEIAPFAALRFAELAHEAGLPPGVLEVIAAAKDGGEALTRHPDVSMLTFTGGNVAGAAVAAAAAQRQIPAVLELGGKSASLVFDDVDIRRTAKISLLLGAVQNSGQGCFLPTRVLVQDNIFEPFVEHLAAAAERTRIGDPFDPEVSMGPVVSHQARNRIEGVVARALGDGAVLLGGGGLPGSLHEVPGSFLAPTVLRASPDSSIAQEEVFGPVLTVIPFADEEEAVTIANSTRYGLAGYVWTRDVARAHRVASRLEAGNVSVNGMAGLPPNAEFVGWHASGPGREGGESGFYDFLRTKVIHVQL</sequence>
<protein>
    <submittedName>
        <fullName evidence="6">Putative aldehyde dehydrogenase</fullName>
    </submittedName>
</protein>
<dbReference type="AlphaFoldDB" id="X0PZ60"/>
<dbReference type="Proteomes" id="UP000019491">
    <property type="component" value="Unassembled WGS sequence"/>
</dbReference>
<dbReference type="Gene3D" id="3.40.605.10">
    <property type="entry name" value="Aldehyde Dehydrogenase, Chain A, domain 1"/>
    <property type="match status" value="1"/>
</dbReference>
<name>X0PZ60_RHOWR</name>
<evidence type="ECO:0000313" key="6">
    <source>
        <dbReference type="EMBL" id="GAF43036.1"/>
    </source>
</evidence>
<dbReference type="Gene3D" id="3.40.309.10">
    <property type="entry name" value="Aldehyde Dehydrogenase, Chain A, domain 2"/>
    <property type="match status" value="1"/>
</dbReference>
<feature type="domain" description="Aldehyde dehydrogenase" evidence="5">
    <location>
        <begin position="31"/>
        <end position="487"/>
    </location>
</feature>
<dbReference type="GO" id="GO:0016620">
    <property type="term" value="F:oxidoreductase activity, acting on the aldehyde or oxo group of donors, NAD or NADP as acceptor"/>
    <property type="evidence" value="ECO:0007669"/>
    <property type="project" value="InterPro"/>
</dbReference>
<evidence type="ECO:0000256" key="3">
    <source>
        <dbReference type="PROSITE-ProRule" id="PRU10007"/>
    </source>
</evidence>
<comment type="caution">
    <text evidence="6">The sequence shown here is derived from an EMBL/GenBank/DDBJ whole genome shotgun (WGS) entry which is preliminary data.</text>
</comment>
<dbReference type="InterPro" id="IPR029510">
    <property type="entry name" value="Ald_DH_CS_GLU"/>
</dbReference>
<dbReference type="InterPro" id="IPR016161">
    <property type="entry name" value="Ald_DH/histidinol_DH"/>
</dbReference>
<evidence type="ECO:0000256" key="1">
    <source>
        <dbReference type="ARBA" id="ARBA00009986"/>
    </source>
</evidence>